<proteinExistence type="inferred from homology"/>
<dbReference type="Pfam" id="PF11721">
    <property type="entry name" value="Malectin"/>
    <property type="match status" value="1"/>
</dbReference>
<dbReference type="InterPro" id="IPR008979">
    <property type="entry name" value="Galactose-bd-like_sf"/>
</dbReference>
<dbReference type="Proteomes" id="UP001226434">
    <property type="component" value="Unassembled WGS sequence"/>
</dbReference>
<evidence type="ECO:0000256" key="3">
    <source>
        <dbReference type="ARBA" id="ARBA00023295"/>
    </source>
</evidence>
<organism evidence="10 11">
    <name type="scientific">Pinibacter soli</name>
    <dbReference type="NCBI Taxonomy" id="3044211"/>
    <lineage>
        <taxon>Bacteria</taxon>
        <taxon>Pseudomonadati</taxon>
        <taxon>Bacteroidota</taxon>
        <taxon>Chitinophagia</taxon>
        <taxon>Chitinophagales</taxon>
        <taxon>Chitinophagaceae</taxon>
        <taxon>Pinibacter</taxon>
    </lineage>
</organism>
<dbReference type="Gene3D" id="2.60.40.10">
    <property type="entry name" value="Immunoglobulins"/>
    <property type="match status" value="2"/>
</dbReference>
<sequence length="912" mass="103637">MLYQNVFRKKTLFQASLLTTITCLLFIFSTTNLFGQQRIVKSINTNWQFHKGEVANAGDRSVSWENVSIPHTWNASDVMDDEPGYYRGVGWYKKTLFIDNSWKNKDVYIFFEAANQIADIFLNGKKVGSHIGGYNFFSFKINDFIQLGEGAGVTANEITVRVDNTHNENVAPLGADFTFYGGIYRDVYLIAADRIHFDLDNYASKGVFVSTSFVSADKANVLIKGAFVNNNAKAKKLVVRSVIKDAEGKIIASKETAFKSNAASSNSFEQRIDNILQPKLWSPERPYVYNVVSTIVDKETNQQVDEVVNALGFRWFSFDANNGFFLNGKHLKLVGANRHQDYPGMGNAISDAMNIKDIELMKQMGANFIRIAHYPQDPTILETCDRLGIMASVEIPIVNRITESEAFYNNCKQMMVEMIRQSYNHPSVIIWAYMNEVMISPRYGDKTPERDAYFKTLANFAQQLENLTRKEDSTRYTMIPFYGNFDVHYKYGLTKIPMVVGWNLYQGWYGADINGFDAFLERHHKEVGDKPLIISEYGADVDARLHDFTPTRFDKTAEYGNYYHQHYFKAMMDRSFVAGMALWNFVEFNAEARTETNPHMNMKGIVSAAREPKDVYWYYQAHLLQTPVIKIGARNWTLRSATATDDNDSYCTQPVEIYTNQNEIEVLLNGKSLGKIKADFGVAKINVPFSNGNNKFEAISVDKNVREKDVVDFQFILLPKKLNSTKVPFSDIHVSLGDERFFTDTKENIVWQPEQAYTPGSWGYIGGRIFKLKGNDRLPYGSDRNIINTDLDALYETQRVGLEQFKLDVPDGAYEVTLHFAELSTDKQAEKLVYNLDKNAGEAATAEQRSFDVFVNNIPVINGLSNTNYLLPVTAYSVKTKISANNNEGITVSFKALKGETILNGIEVRRVY</sequence>
<dbReference type="InterPro" id="IPR017853">
    <property type="entry name" value="GH"/>
</dbReference>
<evidence type="ECO:0000313" key="11">
    <source>
        <dbReference type="Proteomes" id="UP001226434"/>
    </source>
</evidence>
<dbReference type="InterPro" id="IPR021720">
    <property type="entry name" value="Malectin_dom"/>
</dbReference>
<dbReference type="InterPro" id="IPR051913">
    <property type="entry name" value="GH2_Domain-Containing"/>
</dbReference>
<dbReference type="InterPro" id="IPR006104">
    <property type="entry name" value="Glyco_hydro_2_N"/>
</dbReference>
<feature type="domain" description="Glycoside hydrolase family 2 catalytic" evidence="6">
    <location>
        <begin position="322"/>
        <end position="617"/>
    </location>
</feature>
<dbReference type="Gene3D" id="2.60.120.260">
    <property type="entry name" value="Galactose-binding domain-like"/>
    <property type="match status" value="1"/>
</dbReference>
<dbReference type="Pfam" id="PF02836">
    <property type="entry name" value="Glyco_hydro_2_C"/>
    <property type="match status" value="1"/>
</dbReference>
<dbReference type="InterPro" id="IPR006101">
    <property type="entry name" value="Glyco_hydro_2"/>
</dbReference>
<accession>A0ABT6RIG8</accession>
<feature type="domain" description="DUF4982" evidence="9">
    <location>
        <begin position="654"/>
        <end position="701"/>
    </location>
</feature>
<dbReference type="InterPro" id="IPR032311">
    <property type="entry name" value="DUF4982"/>
</dbReference>
<reference evidence="10 11" key="1">
    <citation type="submission" date="2023-05" db="EMBL/GenBank/DDBJ databases">
        <title>Genome sequence of Pinibacter sp. MAH-24.</title>
        <authorList>
            <person name="Huq M.A."/>
        </authorList>
    </citation>
    <scope>NUCLEOTIDE SEQUENCE [LARGE SCALE GENOMIC DNA]</scope>
    <source>
        <strain evidence="10 11">MAH-24</strain>
    </source>
</reference>
<comment type="similarity">
    <text evidence="1">Belongs to the glycosyl hydrolase 2 family.</text>
</comment>
<evidence type="ECO:0000259" key="8">
    <source>
        <dbReference type="Pfam" id="PF11721"/>
    </source>
</evidence>
<name>A0ABT6RIG8_9BACT</name>
<dbReference type="InterPro" id="IPR013783">
    <property type="entry name" value="Ig-like_fold"/>
</dbReference>
<dbReference type="RefSeq" id="WP_282336477.1">
    <property type="nucleotide sequence ID" value="NZ_JASBRG010000007.1"/>
</dbReference>
<evidence type="ECO:0000259" key="6">
    <source>
        <dbReference type="Pfam" id="PF02836"/>
    </source>
</evidence>
<dbReference type="InterPro" id="IPR036156">
    <property type="entry name" value="Beta-gal/glucu_dom_sf"/>
</dbReference>
<feature type="domain" description="Glycosyl hydrolases family 2 sugar binding" evidence="7">
    <location>
        <begin position="64"/>
        <end position="190"/>
    </location>
</feature>
<dbReference type="InterPro" id="IPR006103">
    <property type="entry name" value="Glyco_hydro_2_cat"/>
</dbReference>
<dbReference type="Gene3D" id="3.20.20.80">
    <property type="entry name" value="Glycosidases"/>
    <property type="match status" value="1"/>
</dbReference>
<evidence type="ECO:0000256" key="4">
    <source>
        <dbReference type="SAM" id="Phobius"/>
    </source>
</evidence>
<protein>
    <submittedName>
        <fullName evidence="10">Glycoside hydrolase family 2 TIM barrel-domain containing protein</fullName>
    </submittedName>
</protein>
<dbReference type="PANTHER" id="PTHR42732">
    <property type="entry name" value="BETA-GALACTOSIDASE"/>
    <property type="match status" value="1"/>
</dbReference>
<feature type="domain" description="Malectin" evidence="8">
    <location>
        <begin position="732"/>
        <end position="864"/>
    </location>
</feature>
<keyword evidence="4" id="KW-0812">Transmembrane</keyword>
<dbReference type="Pfam" id="PF02837">
    <property type="entry name" value="Glyco_hydro_2_N"/>
    <property type="match status" value="1"/>
</dbReference>
<comment type="caution">
    <text evidence="10">The sequence shown here is derived from an EMBL/GenBank/DDBJ whole genome shotgun (WGS) entry which is preliminary data.</text>
</comment>
<dbReference type="SUPFAM" id="SSF49785">
    <property type="entry name" value="Galactose-binding domain-like"/>
    <property type="match status" value="1"/>
</dbReference>
<evidence type="ECO:0000259" key="5">
    <source>
        <dbReference type="Pfam" id="PF00703"/>
    </source>
</evidence>
<feature type="domain" description="Glycoside hydrolase family 2 immunoglobulin-like beta-sandwich" evidence="5">
    <location>
        <begin position="207"/>
        <end position="314"/>
    </location>
</feature>
<dbReference type="PANTHER" id="PTHR42732:SF1">
    <property type="entry name" value="BETA-MANNOSIDASE"/>
    <property type="match status" value="1"/>
</dbReference>
<dbReference type="SUPFAM" id="SSF49303">
    <property type="entry name" value="beta-Galactosidase/glucuronidase domain"/>
    <property type="match status" value="1"/>
</dbReference>
<dbReference type="Pfam" id="PF16355">
    <property type="entry name" value="DUF4982"/>
    <property type="match status" value="1"/>
</dbReference>
<evidence type="ECO:0000256" key="2">
    <source>
        <dbReference type="ARBA" id="ARBA00022801"/>
    </source>
</evidence>
<dbReference type="Gene3D" id="2.60.120.430">
    <property type="entry name" value="Galactose-binding lectin"/>
    <property type="match status" value="1"/>
</dbReference>
<dbReference type="SUPFAM" id="SSF51445">
    <property type="entry name" value="(Trans)glycosidases"/>
    <property type="match status" value="1"/>
</dbReference>
<dbReference type="InterPro" id="IPR006102">
    <property type="entry name" value="Ig-like_GH2"/>
</dbReference>
<evidence type="ECO:0000313" key="10">
    <source>
        <dbReference type="EMBL" id="MDI3322359.1"/>
    </source>
</evidence>
<evidence type="ECO:0000256" key="1">
    <source>
        <dbReference type="ARBA" id="ARBA00007401"/>
    </source>
</evidence>
<feature type="transmembrane region" description="Helical" evidence="4">
    <location>
        <begin position="12"/>
        <end position="34"/>
    </location>
</feature>
<dbReference type="EMBL" id="JASBRG010000007">
    <property type="protein sequence ID" value="MDI3322359.1"/>
    <property type="molecule type" value="Genomic_DNA"/>
</dbReference>
<keyword evidence="2 10" id="KW-0378">Hydrolase</keyword>
<dbReference type="GO" id="GO:0016787">
    <property type="term" value="F:hydrolase activity"/>
    <property type="evidence" value="ECO:0007669"/>
    <property type="project" value="UniProtKB-KW"/>
</dbReference>
<evidence type="ECO:0000259" key="7">
    <source>
        <dbReference type="Pfam" id="PF02837"/>
    </source>
</evidence>
<keyword evidence="3" id="KW-0326">Glycosidase</keyword>
<dbReference type="PRINTS" id="PR00132">
    <property type="entry name" value="GLHYDRLASE2"/>
</dbReference>
<dbReference type="Pfam" id="PF00703">
    <property type="entry name" value="Glyco_hydro_2"/>
    <property type="match status" value="1"/>
</dbReference>
<keyword evidence="11" id="KW-1185">Reference proteome</keyword>
<keyword evidence="4" id="KW-1133">Transmembrane helix</keyword>
<keyword evidence="4" id="KW-0472">Membrane</keyword>
<gene>
    <name evidence="10" type="ORF">QJ048_21390</name>
</gene>
<evidence type="ECO:0000259" key="9">
    <source>
        <dbReference type="Pfam" id="PF16355"/>
    </source>
</evidence>